<organism evidence="1 2">
    <name type="scientific">Actinospica acidithermotolerans</name>
    <dbReference type="NCBI Taxonomy" id="2828514"/>
    <lineage>
        <taxon>Bacteria</taxon>
        <taxon>Bacillati</taxon>
        <taxon>Actinomycetota</taxon>
        <taxon>Actinomycetes</taxon>
        <taxon>Catenulisporales</taxon>
        <taxon>Actinospicaceae</taxon>
        <taxon>Actinospica</taxon>
    </lineage>
</organism>
<name>A0A941IIA7_9ACTN</name>
<dbReference type="EMBL" id="JAGSOH010000086">
    <property type="protein sequence ID" value="MBR7829440.1"/>
    <property type="molecule type" value="Genomic_DNA"/>
</dbReference>
<sequence>MPAAAEPGRALTFHAADGTISIAGLATAIGPSLRADLLPPDLDALVSRRLDHGNGWAWAYMEGFALAGQRCTLALGAFHGHVVQVNWSLTIAGEDYSGGWPSQAASYKEIALGIEFLTGVFGPGPHRDPEGGSGYQRAMPWGVVWCGWDAKGGACSTGLRYERTHS</sequence>
<dbReference type="Proteomes" id="UP000676325">
    <property type="component" value="Unassembled WGS sequence"/>
</dbReference>
<reference evidence="1" key="1">
    <citation type="submission" date="2021-04" db="EMBL/GenBank/DDBJ databases">
        <title>Genome based classification of Actinospica acidithermotolerans sp. nov., an actinobacterium isolated from an Indonesian hot spring.</title>
        <authorList>
            <person name="Kusuma A.B."/>
            <person name="Putra K.E."/>
            <person name="Nafisah S."/>
            <person name="Loh J."/>
            <person name="Nouioui I."/>
            <person name="Goodfellow M."/>
        </authorList>
    </citation>
    <scope>NUCLEOTIDE SEQUENCE</scope>
    <source>
        <strain evidence="1">MGRD01-02</strain>
    </source>
</reference>
<gene>
    <name evidence="1" type="ORF">KDK95_24250</name>
</gene>
<dbReference type="RefSeq" id="WP_212520574.1">
    <property type="nucleotide sequence ID" value="NZ_JAGSOH010000086.1"/>
</dbReference>
<dbReference type="AlphaFoldDB" id="A0A941IIA7"/>
<evidence type="ECO:0000313" key="1">
    <source>
        <dbReference type="EMBL" id="MBR7829440.1"/>
    </source>
</evidence>
<keyword evidence="2" id="KW-1185">Reference proteome</keyword>
<accession>A0A941IIA7</accession>
<proteinExistence type="predicted"/>
<evidence type="ECO:0000313" key="2">
    <source>
        <dbReference type="Proteomes" id="UP000676325"/>
    </source>
</evidence>
<protein>
    <submittedName>
        <fullName evidence="1">Uncharacterized protein</fullName>
    </submittedName>
</protein>
<comment type="caution">
    <text evidence="1">The sequence shown here is derived from an EMBL/GenBank/DDBJ whole genome shotgun (WGS) entry which is preliminary data.</text>
</comment>